<dbReference type="EMBL" id="JAEQNB010000003">
    <property type="protein sequence ID" value="MBL0387449.1"/>
    <property type="molecule type" value="Genomic_DNA"/>
</dbReference>
<accession>A0ABS1JB19</accession>
<dbReference type="RefSeq" id="WP_201635442.1">
    <property type="nucleotide sequence ID" value="NZ_JAEQNB010000003.1"/>
</dbReference>
<protein>
    <submittedName>
        <fullName evidence="2">Nuclear transport factor 2 family protein</fullName>
    </submittedName>
</protein>
<keyword evidence="3" id="KW-1185">Reference proteome</keyword>
<comment type="caution">
    <text evidence="2">The sequence shown here is derived from an EMBL/GenBank/DDBJ whole genome shotgun (WGS) entry which is preliminary data.</text>
</comment>
<reference evidence="2 3" key="1">
    <citation type="submission" date="2021-01" db="EMBL/GenBank/DDBJ databases">
        <title>Tumebacillus sp. strain ITR2 16S ribosomal RNA gene Genome sequencing and assembly.</title>
        <authorList>
            <person name="Kang M."/>
        </authorList>
    </citation>
    <scope>NUCLEOTIDE SEQUENCE [LARGE SCALE GENOMIC DNA]</scope>
    <source>
        <strain evidence="2 3">ITR2</strain>
    </source>
</reference>
<proteinExistence type="predicted"/>
<dbReference type="Proteomes" id="UP000602284">
    <property type="component" value="Unassembled WGS sequence"/>
</dbReference>
<organism evidence="2 3">
    <name type="scientific">Tumebacillus amylolyticus</name>
    <dbReference type="NCBI Taxonomy" id="2801339"/>
    <lineage>
        <taxon>Bacteria</taxon>
        <taxon>Bacillati</taxon>
        <taxon>Bacillota</taxon>
        <taxon>Bacilli</taxon>
        <taxon>Bacillales</taxon>
        <taxon>Alicyclobacillaceae</taxon>
        <taxon>Tumebacillus</taxon>
    </lineage>
</organism>
<feature type="domain" description="SnoaL-like" evidence="1">
    <location>
        <begin position="6"/>
        <end position="131"/>
    </location>
</feature>
<sequence>MRYSTVQDVLETFKSAVYEKDVARYLSIYAGDIHMFDCWGDWECVGLSQWEEIVKDWFGGLQEEGVTLKTEFDDVVVQENSNLAFVHCNVTFAAYNESDEKLRHMTNRFTFGLRKDAESWSIVHQHSSLPISMETGKGIFNLK</sequence>
<dbReference type="Pfam" id="PF13474">
    <property type="entry name" value="SnoaL_3"/>
    <property type="match status" value="1"/>
</dbReference>
<name>A0ABS1JB19_9BACL</name>
<dbReference type="SUPFAM" id="SSF54427">
    <property type="entry name" value="NTF2-like"/>
    <property type="match status" value="1"/>
</dbReference>
<gene>
    <name evidence="2" type="ORF">JJB07_12375</name>
</gene>
<dbReference type="Gene3D" id="3.10.450.50">
    <property type="match status" value="1"/>
</dbReference>
<evidence type="ECO:0000313" key="3">
    <source>
        <dbReference type="Proteomes" id="UP000602284"/>
    </source>
</evidence>
<evidence type="ECO:0000259" key="1">
    <source>
        <dbReference type="Pfam" id="PF13474"/>
    </source>
</evidence>
<evidence type="ECO:0000313" key="2">
    <source>
        <dbReference type="EMBL" id="MBL0387449.1"/>
    </source>
</evidence>
<dbReference type="InterPro" id="IPR032710">
    <property type="entry name" value="NTF2-like_dom_sf"/>
</dbReference>
<dbReference type="InterPro" id="IPR037401">
    <property type="entry name" value="SnoaL-like"/>
</dbReference>